<reference evidence="7" key="1">
    <citation type="submission" date="2016-10" db="EMBL/GenBank/DDBJ databases">
        <authorList>
            <person name="Varghese N."/>
            <person name="Submissions S."/>
        </authorList>
    </citation>
    <scope>NUCLEOTIDE SEQUENCE [LARGE SCALE GENOMIC DNA]</scope>
    <source>
        <strain evidence="7">CGMCC 1.10789</strain>
    </source>
</reference>
<dbReference type="SMART" id="SM00642">
    <property type="entry name" value="Aamy"/>
    <property type="match status" value="1"/>
</dbReference>
<accession>A0A1G9F2Z4</accession>
<dbReference type="Pfam" id="PF02922">
    <property type="entry name" value="CBM_48"/>
    <property type="match status" value="1"/>
</dbReference>
<dbReference type="SUPFAM" id="SSF51011">
    <property type="entry name" value="Glycosyl hydrolase domain"/>
    <property type="match status" value="1"/>
</dbReference>
<dbReference type="InterPro" id="IPR011837">
    <property type="entry name" value="Glycogen_debranch_GlgX"/>
</dbReference>
<gene>
    <name evidence="6" type="ORF">SAMN05216257_10510</name>
</gene>
<proteinExistence type="inferred from homology"/>
<dbReference type="Gene3D" id="3.20.20.80">
    <property type="entry name" value="Glycosidases"/>
    <property type="match status" value="1"/>
</dbReference>
<dbReference type="RefSeq" id="WP_092500625.1">
    <property type="nucleotide sequence ID" value="NZ_FNFV01000005.1"/>
</dbReference>
<dbReference type="Gene3D" id="2.60.40.1180">
    <property type="entry name" value="Golgi alpha-mannosidase II"/>
    <property type="match status" value="1"/>
</dbReference>
<dbReference type="OrthoDB" id="3236218at2"/>
<dbReference type="GO" id="GO:0005980">
    <property type="term" value="P:glycogen catabolic process"/>
    <property type="evidence" value="ECO:0007669"/>
    <property type="project" value="InterPro"/>
</dbReference>
<evidence type="ECO:0000256" key="4">
    <source>
        <dbReference type="SAM" id="MobiDB-lite"/>
    </source>
</evidence>
<feature type="domain" description="Glycosyl hydrolase family 13 catalytic" evidence="5">
    <location>
        <begin position="207"/>
        <end position="580"/>
    </location>
</feature>
<dbReference type="SUPFAM" id="SSF51445">
    <property type="entry name" value="(Trans)glycosidases"/>
    <property type="match status" value="1"/>
</dbReference>
<dbReference type="InterPro" id="IPR013783">
    <property type="entry name" value="Ig-like_fold"/>
</dbReference>
<evidence type="ECO:0000256" key="3">
    <source>
        <dbReference type="ARBA" id="ARBA00023295"/>
    </source>
</evidence>
<dbReference type="EMBL" id="FNFV01000005">
    <property type="protein sequence ID" value="SDK82727.1"/>
    <property type="molecule type" value="Genomic_DNA"/>
</dbReference>
<dbReference type="InterPro" id="IPR014756">
    <property type="entry name" value="Ig_E-set"/>
</dbReference>
<evidence type="ECO:0000313" key="6">
    <source>
        <dbReference type="EMBL" id="SDK82727.1"/>
    </source>
</evidence>
<dbReference type="Gene3D" id="2.60.40.10">
    <property type="entry name" value="Immunoglobulins"/>
    <property type="match status" value="1"/>
</dbReference>
<name>A0A1G9F2Z4_9RHOB</name>
<dbReference type="InterPro" id="IPR013780">
    <property type="entry name" value="Glyco_hydro_b"/>
</dbReference>
<keyword evidence="7" id="KW-1185">Reference proteome</keyword>
<evidence type="ECO:0000256" key="1">
    <source>
        <dbReference type="ARBA" id="ARBA00008061"/>
    </source>
</evidence>
<comment type="similarity">
    <text evidence="1">Belongs to the glycosyl hydrolase 13 family.</text>
</comment>
<dbReference type="CDD" id="cd02856">
    <property type="entry name" value="E_set_GDE_Isoamylase_N"/>
    <property type="match status" value="1"/>
</dbReference>
<dbReference type="SUPFAM" id="SSF81296">
    <property type="entry name" value="E set domains"/>
    <property type="match status" value="1"/>
</dbReference>
<dbReference type="CDD" id="cd11326">
    <property type="entry name" value="AmyAc_Glg_debranch"/>
    <property type="match status" value="1"/>
</dbReference>
<dbReference type="STRING" id="990712.SAMN05216257_10510"/>
<dbReference type="GO" id="GO:0004135">
    <property type="term" value="F:amylo-alpha-1,6-glucosidase activity"/>
    <property type="evidence" value="ECO:0007669"/>
    <property type="project" value="InterPro"/>
</dbReference>
<dbReference type="InterPro" id="IPR006047">
    <property type="entry name" value="GH13_cat_dom"/>
</dbReference>
<evidence type="ECO:0000313" key="7">
    <source>
        <dbReference type="Proteomes" id="UP000199328"/>
    </source>
</evidence>
<keyword evidence="2" id="KW-0378">Hydrolase</keyword>
<keyword evidence="3" id="KW-0326">Glycosidase</keyword>
<dbReference type="PANTHER" id="PTHR43002">
    <property type="entry name" value="GLYCOGEN DEBRANCHING ENZYME"/>
    <property type="match status" value="1"/>
</dbReference>
<protein>
    <submittedName>
        <fullName evidence="6">Glycogen operon protein</fullName>
    </submittedName>
</protein>
<dbReference type="InterPro" id="IPR004193">
    <property type="entry name" value="Glyco_hydro_13_N"/>
</dbReference>
<evidence type="ECO:0000259" key="5">
    <source>
        <dbReference type="SMART" id="SM00642"/>
    </source>
</evidence>
<dbReference type="NCBIfam" id="TIGR02100">
    <property type="entry name" value="glgX_debranch"/>
    <property type="match status" value="1"/>
</dbReference>
<feature type="compositionally biased region" description="Basic and acidic residues" evidence="4">
    <location>
        <begin position="481"/>
        <end position="494"/>
    </location>
</feature>
<feature type="region of interest" description="Disordered" evidence="4">
    <location>
        <begin position="481"/>
        <end position="508"/>
    </location>
</feature>
<evidence type="ECO:0000256" key="2">
    <source>
        <dbReference type="ARBA" id="ARBA00022801"/>
    </source>
</evidence>
<organism evidence="6 7">
    <name type="scientific">Meinhardsimonia xiamenensis</name>
    <dbReference type="NCBI Taxonomy" id="990712"/>
    <lineage>
        <taxon>Bacteria</taxon>
        <taxon>Pseudomonadati</taxon>
        <taxon>Pseudomonadota</taxon>
        <taxon>Alphaproteobacteria</taxon>
        <taxon>Rhodobacterales</taxon>
        <taxon>Paracoccaceae</taxon>
        <taxon>Meinhardsimonia</taxon>
    </lineage>
</organism>
<dbReference type="AlphaFoldDB" id="A0A1G9F2Z4"/>
<dbReference type="InterPro" id="IPR044505">
    <property type="entry name" value="GlgX_Isoamylase_N_E_set"/>
</dbReference>
<dbReference type="Proteomes" id="UP000199328">
    <property type="component" value="Unassembled WGS sequence"/>
</dbReference>
<sequence length="713" mass="78145">MTGLPPEDLPAILPGLSLSAGSPEPLGATPTAWGVNFALFSANADRVELCLFDATGEKERARIPLTERSGDIWHVHVEGLLPGQLYGYRVHGPYLPAEGHRFNPAKLLIDPYARALHGAIRWHDALYGYIPGDPQADLSFNPLDSAPFMPKCVVTEAPPPAPGPRPRIAETETLIYEAHLKGLTRLHPGVPEPHRGRALGLCARAILDHLRRLNVTSLELLPVQAHVDDRFLVERGLSNYWGYQPLAFFALHPEYAGAGGLAEFRTAVQRLHGAGIEVILDVVYNHTGEGDHLGPTLSWRGIDNLSYYRLVETGRYYANDTGTGNTLNLTHPMVLRMVMDSLRHWVEAAGVDGFRFDLATVLAREAEGFDAGSGFLDAIRQDPVLRAVKLIAEPWDLGPGGYQLGAWPWPFLEWNDRFRDGVRRFWRGDAGLVGDLAARLTGSAELFDHSGRPATSSVNFITAHDGFTLEDLVSYRVKHNEANGEGGRDGRDENFSDNLGVEGPTSDPAIRAARDARKRAMLATLFLSQGTPMLLGGDEIGNSQSGNNNAYAQDNEIGWIDWRAPDDRLAAFVARLAALRRAHPVLRQRRFLHARPRLVDGKPDIFWRLPSGRAPDPADWRDPAWRALCVEIRAAAGTPRYAATDDAIFAVFNAGDRVEVRLPDCPAGMCWQEILDSAAPEAGTRAVEGATVEVAAQSVKVFTRAPRDQGGKP</sequence>
<dbReference type="InterPro" id="IPR017853">
    <property type="entry name" value="GH"/>
</dbReference>